<comment type="similarity">
    <text evidence="1">Belongs to the 'phage' integrase family.</text>
</comment>
<dbReference type="PANTHER" id="PTHR30629">
    <property type="entry name" value="PROPHAGE INTEGRASE"/>
    <property type="match status" value="1"/>
</dbReference>
<sequence length="387" mass="44626">MERFIIMKITEHKKKNGTIVYRASIYLGIDQMTGKRVKTSITGRTRKEVNQKAKHAQLDFLSNGSTIKRKVVIKTFKELSHLWLETYKLTVKPQTYDATVTRLNRHIMPTLGNMKVDKITASDIQMLINRLSKYYVNYTAVRSVIRKVLQQGVLLGLIDYNSARDIILPRKQPNAKKKVKFIDPSDLKSFLEHLETSQHKRYNLYFDAVLYQLLLSTGLRIGEACALEWGDIDLENGTIAINKTYNKNLKFLSTAKTQSGNRVISVDKKTLRSLKLYQMRQRQLFNEVGARVSEVVFATPTRKYFNASVRQSALDTRCKEAGIERFTFHAFRHTHASLLLNAGISYKELQYRLGHANISMTLDTYGHLSKDKEKEAVLYYEKAMNNL</sequence>
<dbReference type="InterPro" id="IPR010998">
    <property type="entry name" value="Integrase_recombinase_N"/>
</dbReference>
<dbReference type="InterPro" id="IPR004107">
    <property type="entry name" value="Integrase_SAM-like_N"/>
</dbReference>
<protein>
    <submittedName>
        <fullName evidence="8">Site-specific integrase</fullName>
    </submittedName>
</protein>
<evidence type="ECO:0000256" key="2">
    <source>
        <dbReference type="ARBA" id="ARBA00022908"/>
    </source>
</evidence>
<dbReference type="PANTHER" id="PTHR30629:SF2">
    <property type="entry name" value="PROPHAGE INTEGRASE INTS-RELATED"/>
    <property type="match status" value="1"/>
</dbReference>
<dbReference type="EMBL" id="KM275477">
    <property type="protein sequence ID" value="AIM40824.1"/>
    <property type="molecule type" value="Genomic_DNA"/>
</dbReference>
<dbReference type="InterPro" id="IPR011010">
    <property type="entry name" value="DNA_brk_join_enz"/>
</dbReference>
<proteinExistence type="inferred from homology"/>
<dbReference type="InterPro" id="IPR044068">
    <property type="entry name" value="CB"/>
</dbReference>
<dbReference type="SUPFAM" id="SSF56349">
    <property type="entry name" value="DNA breaking-rejoining enzymes"/>
    <property type="match status" value="1"/>
</dbReference>
<feature type="domain" description="Tyr recombinase" evidence="6">
    <location>
        <begin position="177"/>
        <end position="378"/>
    </location>
</feature>
<dbReference type="CDD" id="cd01189">
    <property type="entry name" value="INT_ICEBs1_C_like"/>
    <property type="match status" value="1"/>
</dbReference>
<organism evidence="8">
    <name type="scientific">Streptococcus pyogenes</name>
    <dbReference type="NCBI Taxonomy" id="1314"/>
    <lineage>
        <taxon>Bacteria</taxon>
        <taxon>Bacillati</taxon>
        <taxon>Bacillota</taxon>
        <taxon>Bacilli</taxon>
        <taxon>Lactobacillales</taxon>
        <taxon>Streptococcaceae</taxon>
        <taxon>Streptococcus</taxon>
    </lineage>
</organism>
<keyword evidence="3 5" id="KW-0238">DNA-binding</keyword>
<gene>
    <name evidence="8" type="primary">int</name>
    <name evidence="8" type="ORF">SpyCIM25_01c</name>
</gene>
<accession>A0A088FB84</accession>
<evidence type="ECO:0000256" key="5">
    <source>
        <dbReference type="PROSITE-ProRule" id="PRU01248"/>
    </source>
</evidence>
<reference evidence="8" key="1">
    <citation type="submission" date="2014-08" db="EMBL/GenBank/DDBJ databases">
        <title>Phage-like Chromosomal Island SpyCIM25 in Historical Streptococcus pyogenes Strain T25-3.</title>
        <authorList>
            <person name="Nguyen S.V."/>
            <person name="McShan W.M."/>
        </authorList>
    </citation>
    <scope>NUCLEOTIDE SEQUENCE</scope>
    <source>
        <strain evidence="8">T25-3</strain>
    </source>
</reference>
<name>A0A088FB84_STRPY</name>
<evidence type="ECO:0000256" key="1">
    <source>
        <dbReference type="ARBA" id="ARBA00008857"/>
    </source>
</evidence>
<evidence type="ECO:0000256" key="3">
    <source>
        <dbReference type="ARBA" id="ARBA00023125"/>
    </source>
</evidence>
<evidence type="ECO:0000256" key="4">
    <source>
        <dbReference type="ARBA" id="ARBA00023172"/>
    </source>
</evidence>
<keyword evidence="2" id="KW-0229">DNA integration</keyword>
<dbReference type="Gene3D" id="1.10.150.130">
    <property type="match status" value="1"/>
</dbReference>
<dbReference type="InterPro" id="IPR050808">
    <property type="entry name" value="Phage_Integrase"/>
</dbReference>
<dbReference type="GO" id="GO:0003677">
    <property type="term" value="F:DNA binding"/>
    <property type="evidence" value="ECO:0007669"/>
    <property type="project" value="UniProtKB-UniRule"/>
</dbReference>
<dbReference type="GO" id="GO:0006310">
    <property type="term" value="P:DNA recombination"/>
    <property type="evidence" value="ECO:0007669"/>
    <property type="project" value="UniProtKB-KW"/>
</dbReference>
<dbReference type="PROSITE" id="PS51900">
    <property type="entry name" value="CB"/>
    <property type="match status" value="1"/>
</dbReference>
<dbReference type="PROSITE" id="PS51898">
    <property type="entry name" value="TYR_RECOMBINASE"/>
    <property type="match status" value="1"/>
</dbReference>
<evidence type="ECO:0000313" key="8">
    <source>
        <dbReference type="EMBL" id="AIM40824.1"/>
    </source>
</evidence>
<dbReference type="AlphaFoldDB" id="A0A088FB84"/>
<dbReference type="Pfam" id="PF00589">
    <property type="entry name" value="Phage_integrase"/>
    <property type="match status" value="1"/>
</dbReference>
<dbReference type="InterPro" id="IPR013762">
    <property type="entry name" value="Integrase-like_cat_sf"/>
</dbReference>
<dbReference type="Pfam" id="PF14659">
    <property type="entry name" value="Phage_int_SAM_3"/>
    <property type="match status" value="1"/>
</dbReference>
<feature type="domain" description="Core-binding (CB)" evidence="7">
    <location>
        <begin position="74"/>
        <end position="149"/>
    </location>
</feature>
<dbReference type="Gene3D" id="1.10.443.10">
    <property type="entry name" value="Intergrase catalytic core"/>
    <property type="match status" value="1"/>
</dbReference>
<evidence type="ECO:0000259" key="7">
    <source>
        <dbReference type="PROSITE" id="PS51900"/>
    </source>
</evidence>
<dbReference type="GO" id="GO:0015074">
    <property type="term" value="P:DNA integration"/>
    <property type="evidence" value="ECO:0007669"/>
    <property type="project" value="UniProtKB-KW"/>
</dbReference>
<dbReference type="InterPro" id="IPR002104">
    <property type="entry name" value="Integrase_catalytic"/>
</dbReference>
<keyword evidence="4" id="KW-0233">DNA recombination</keyword>
<evidence type="ECO:0000259" key="6">
    <source>
        <dbReference type="PROSITE" id="PS51898"/>
    </source>
</evidence>